<protein>
    <recommendedName>
        <fullName evidence="3">DNA-directed RNA polymerase subunit M</fullName>
    </recommendedName>
</protein>
<sequence length="82" mass="9705">MKKGRRLAVIAKSDKLYAICVFRGKFLEKIFFELEEKAVREKFYNSSVVGEVKDISSDKEKEEYCKSILEKIERKLNKLLIR</sequence>
<dbReference type="EMBL" id="DUJO01000052">
    <property type="protein sequence ID" value="HII75080.1"/>
    <property type="molecule type" value="Genomic_DNA"/>
</dbReference>
<organism evidence="1 2">
    <name type="scientific">Sulfurisphaera tokodaii</name>
    <dbReference type="NCBI Taxonomy" id="111955"/>
    <lineage>
        <taxon>Archaea</taxon>
        <taxon>Thermoproteota</taxon>
        <taxon>Thermoprotei</taxon>
        <taxon>Sulfolobales</taxon>
        <taxon>Sulfolobaceae</taxon>
        <taxon>Sulfurisphaera</taxon>
    </lineage>
</organism>
<dbReference type="GeneID" id="25400399"/>
<comment type="caution">
    <text evidence="1">The sequence shown here is derived from an EMBL/GenBank/DDBJ whole genome shotgun (WGS) entry which is preliminary data.</text>
</comment>
<evidence type="ECO:0008006" key="3">
    <source>
        <dbReference type="Google" id="ProtNLM"/>
    </source>
</evidence>
<name>A0A832WQL1_9CREN</name>
<accession>A0A832WQL1</accession>
<evidence type="ECO:0000313" key="2">
    <source>
        <dbReference type="Proteomes" id="UP000646844"/>
    </source>
</evidence>
<gene>
    <name evidence="1" type="ORF">HA332_12130</name>
</gene>
<reference evidence="1" key="1">
    <citation type="journal article" date="2020" name="bioRxiv">
        <title>A rank-normalized archaeal taxonomy based on genome phylogeny resolves widespread incomplete and uneven classifications.</title>
        <authorList>
            <person name="Rinke C."/>
            <person name="Chuvochina M."/>
            <person name="Mussig A.J."/>
            <person name="Chaumeil P.-A."/>
            <person name="Waite D.W."/>
            <person name="Whitman W.B."/>
            <person name="Parks D.H."/>
            <person name="Hugenholtz P."/>
        </authorList>
    </citation>
    <scope>NUCLEOTIDE SEQUENCE</scope>
    <source>
        <strain evidence="1">UBA8838</strain>
    </source>
</reference>
<evidence type="ECO:0000313" key="1">
    <source>
        <dbReference type="EMBL" id="HII75080.1"/>
    </source>
</evidence>
<proteinExistence type="predicted"/>
<dbReference type="AlphaFoldDB" id="A0A832WQL1"/>
<dbReference type="Proteomes" id="UP000646844">
    <property type="component" value="Unassembled WGS sequence"/>
</dbReference>
<dbReference type="RefSeq" id="WP_052846758.1">
    <property type="nucleotide sequence ID" value="NZ_BAABQO010000001.1"/>
</dbReference>